<dbReference type="SMART" id="SM00020">
    <property type="entry name" value="Tryp_SPc"/>
    <property type="match status" value="1"/>
</dbReference>
<feature type="signal peptide" evidence="11">
    <location>
        <begin position="1"/>
        <end position="21"/>
    </location>
</feature>
<dbReference type="CDD" id="cd00190">
    <property type="entry name" value="Tryp_SPc"/>
    <property type="match status" value="1"/>
</dbReference>
<dbReference type="SMART" id="SM00680">
    <property type="entry name" value="CLIP"/>
    <property type="match status" value="1"/>
</dbReference>
<evidence type="ECO:0000256" key="6">
    <source>
        <dbReference type="ARBA" id="ARBA00022825"/>
    </source>
</evidence>
<keyword evidence="6 10" id="KW-0720">Serine protease</keyword>
<evidence type="ECO:0000256" key="11">
    <source>
        <dbReference type="SAM" id="SignalP"/>
    </source>
</evidence>
<dbReference type="SUPFAM" id="SSF50494">
    <property type="entry name" value="Trypsin-like serine proteases"/>
    <property type="match status" value="1"/>
</dbReference>
<feature type="chain" id="PRO_5037087337" description="chymotrypsin" evidence="11">
    <location>
        <begin position="22"/>
        <end position="388"/>
    </location>
</feature>
<dbReference type="PROSITE" id="PS50240">
    <property type="entry name" value="TRYPSIN_DOM"/>
    <property type="match status" value="1"/>
</dbReference>
<evidence type="ECO:0000256" key="8">
    <source>
        <dbReference type="ARBA" id="ARBA00024195"/>
    </source>
</evidence>
<name>A0A977JN97_APICC</name>
<organism evidence="13">
    <name type="scientific">Apis cerana cerana</name>
    <name type="common">Oriental honeybee</name>
    <dbReference type="NCBI Taxonomy" id="94128"/>
    <lineage>
        <taxon>Eukaryota</taxon>
        <taxon>Metazoa</taxon>
        <taxon>Ecdysozoa</taxon>
        <taxon>Arthropoda</taxon>
        <taxon>Hexapoda</taxon>
        <taxon>Insecta</taxon>
        <taxon>Pterygota</taxon>
        <taxon>Neoptera</taxon>
        <taxon>Endopterygota</taxon>
        <taxon>Hymenoptera</taxon>
        <taxon>Apocrita</taxon>
        <taxon>Aculeata</taxon>
        <taxon>Apoidea</taxon>
        <taxon>Anthophila</taxon>
        <taxon>Apidae</taxon>
        <taxon>Apis</taxon>
    </lineage>
</organism>
<dbReference type="SMR" id="A0A977JN97"/>
<dbReference type="EMBL" id="OK416070">
    <property type="protein sequence ID" value="UXB54234.1"/>
    <property type="molecule type" value="mRNA"/>
</dbReference>
<dbReference type="Pfam" id="PF00089">
    <property type="entry name" value="Trypsin"/>
    <property type="match status" value="1"/>
</dbReference>
<dbReference type="Gene3D" id="2.40.10.10">
    <property type="entry name" value="Trypsin-like serine proteases"/>
    <property type="match status" value="1"/>
</dbReference>
<dbReference type="InterPro" id="IPR009003">
    <property type="entry name" value="Peptidase_S1_PA"/>
</dbReference>
<keyword evidence="4 11" id="KW-0732">Signal</keyword>
<accession>A0A977JN97</accession>
<sequence>MCNHILSNVIFVSLLVILSYAIDDELYEGSQCMLEDGKTGICKKLTDCPMRIREVQQGIRHSASTGRCGFSDFIEIVCCPIMNFERKVLLRPADIACQEYGNNSATTKEDKNLSLHIFNGKLAMSNEFPYVVALGYENDNISEPIKYNCGGSLISSQHVLTAAHCVSNINEKVPIEVRLGNEDIQSIESNVQRIPISDIIYHPKYKRSTQYNDVAILRLKTKIQVSKTTKPICLQTKSLRSLKITPRTSLIVIGWGATSFDAENSVKLRKTPSLSIVSKEECEKHYIGHPRLPNGIDDNFICAMDNNASRRADACQGDSGGPLLMMTEKGDSVIGITAFGNTCGSPAPGVYTAIYSYLDWIEEHVWTNKNEKKNVVKTGFFNITITFQ</sequence>
<dbReference type="PROSITE" id="PS00135">
    <property type="entry name" value="TRYPSIN_SER"/>
    <property type="match status" value="1"/>
</dbReference>
<evidence type="ECO:0000313" key="13">
    <source>
        <dbReference type="EMBL" id="UXB54234.1"/>
    </source>
</evidence>
<comment type="subcellular location">
    <subcellularLocation>
        <location evidence="1">Secreted</location>
        <location evidence="1">Extracellular space</location>
    </subcellularLocation>
</comment>
<evidence type="ECO:0000256" key="1">
    <source>
        <dbReference type="ARBA" id="ARBA00004239"/>
    </source>
</evidence>
<dbReference type="GO" id="GO:0005576">
    <property type="term" value="C:extracellular region"/>
    <property type="evidence" value="ECO:0007669"/>
    <property type="project" value="UniProtKB-SubCell"/>
</dbReference>
<evidence type="ECO:0000259" key="12">
    <source>
        <dbReference type="PROSITE" id="PS50240"/>
    </source>
</evidence>
<dbReference type="GO" id="GO:0016485">
    <property type="term" value="P:protein processing"/>
    <property type="evidence" value="ECO:0007669"/>
    <property type="project" value="UniProtKB-ARBA"/>
</dbReference>
<dbReference type="PANTHER" id="PTHR24258">
    <property type="entry name" value="SERINE PROTEASE-RELATED"/>
    <property type="match status" value="1"/>
</dbReference>
<evidence type="ECO:0000256" key="3">
    <source>
        <dbReference type="ARBA" id="ARBA00022670"/>
    </source>
</evidence>
<protein>
    <recommendedName>
        <fullName evidence="9">chymotrypsin</fullName>
        <ecNumber evidence="9">3.4.21.1</ecNumber>
    </recommendedName>
</protein>
<dbReference type="InterPro" id="IPR022700">
    <property type="entry name" value="CLIP"/>
</dbReference>
<feature type="domain" description="Peptidase S1" evidence="12">
    <location>
        <begin position="117"/>
        <end position="366"/>
    </location>
</feature>
<keyword evidence="7" id="KW-1015">Disulfide bond</keyword>
<dbReference type="PROSITE" id="PS00134">
    <property type="entry name" value="TRYPSIN_HIS"/>
    <property type="match status" value="1"/>
</dbReference>
<keyword evidence="2" id="KW-0964">Secreted</keyword>
<evidence type="ECO:0000256" key="9">
    <source>
        <dbReference type="ARBA" id="ARBA00044036"/>
    </source>
</evidence>
<dbReference type="FunFam" id="2.40.10.10:FF:000047">
    <property type="entry name" value="Trypsin eta"/>
    <property type="match status" value="1"/>
</dbReference>
<comment type="similarity">
    <text evidence="8">Belongs to the peptidase S1 family. CLIP subfamily.</text>
</comment>
<evidence type="ECO:0000256" key="5">
    <source>
        <dbReference type="ARBA" id="ARBA00022801"/>
    </source>
</evidence>
<gene>
    <name evidence="13" type="primary">sp14</name>
</gene>
<dbReference type="AlphaFoldDB" id="A0A977JN97"/>
<dbReference type="PRINTS" id="PR00722">
    <property type="entry name" value="CHYMOTRYPSIN"/>
</dbReference>
<dbReference type="InterPro" id="IPR001314">
    <property type="entry name" value="Peptidase_S1A"/>
</dbReference>
<dbReference type="InterPro" id="IPR043504">
    <property type="entry name" value="Peptidase_S1_PA_chymotrypsin"/>
</dbReference>
<evidence type="ECO:0000256" key="7">
    <source>
        <dbReference type="ARBA" id="ARBA00023157"/>
    </source>
</evidence>
<proteinExistence type="evidence at transcript level"/>
<keyword evidence="3 10" id="KW-0645">Protease</keyword>
<dbReference type="InterPro" id="IPR018114">
    <property type="entry name" value="TRYPSIN_HIS"/>
</dbReference>
<reference evidence="13" key="1">
    <citation type="submission" date="2021-10" db="EMBL/GenBank/DDBJ databases">
        <title>Analysis of the RACK1 gene in the resistance of Aips cerana cerana to adverse environmental stresses.</title>
        <authorList>
            <person name="Wang H."/>
            <person name="Wang X."/>
            <person name="Wang S."/>
            <person name="Geng X."/>
            <person name="Gao L."/>
        </authorList>
    </citation>
    <scope>NUCLEOTIDE SEQUENCE</scope>
</reference>
<evidence type="ECO:0000256" key="10">
    <source>
        <dbReference type="RuleBase" id="RU363034"/>
    </source>
</evidence>
<dbReference type="GO" id="GO:0004252">
    <property type="term" value="F:serine-type endopeptidase activity"/>
    <property type="evidence" value="ECO:0007669"/>
    <property type="project" value="UniProtKB-EC"/>
</dbReference>
<evidence type="ECO:0000256" key="4">
    <source>
        <dbReference type="ARBA" id="ARBA00022729"/>
    </source>
</evidence>
<dbReference type="InterPro" id="IPR001254">
    <property type="entry name" value="Trypsin_dom"/>
</dbReference>
<dbReference type="EC" id="3.4.21.1" evidence="9"/>
<dbReference type="InterPro" id="IPR033116">
    <property type="entry name" value="TRYPSIN_SER"/>
</dbReference>
<dbReference type="PANTHER" id="PTHR24258:SF136">
    <property type="entry name" value="GH06673P-RELATED"/>
    <property type="match status" value="1"/>
</dbReference>
<keyword evidence="5 10" id="KW-0378">Hydrolase</keyword>
<evidence type="ECO:0000256" key="2">
    <source>
        <dbReference type="ARBA" id="ARBA00022525"/>
    </source>
</evidence>